<reference evidence="1" key="1">
    <citation type="submission" date="2018-11" db="EMBL/GenBank/DDBJ databases">
        <authorList>
            <consortium name="Pathogen Informatics"/>
        </authorList>
    </citation>
    <scope>NUCLEOTIDE SEQUENCE [LARGE SCALE GENOMIC DNA]</scope>
</reference>
<accession>A0A3P8FK53</accession>
<protein>
    <submittedName>
        <fullName evidence="1">Uncharacterized protein</fullName>
    </submittedName>
</protein>
<evidence type="ECO:0000313" key="1">
    <source>
        <dbReference type="EMBL" id="VDP22553.1"/>
    </source>
</evidence>
<dbReference type="EMBL" id="UZAH01032560">
    <property type="protein sequence ID" value="VDP22553.1"/>
    <property type="molecule type" value="Genomic_DNA"/>
</dbReference>
<name>A0A3P8FK53_HELPZ</name>
<organism evidence="1">
    <name type="scientific">Heligmosomoides polygyrus</name>
    <name type="common">Parasitic roundworm</name>
    <dbReference type="NCBI Taxonomy" id="6339"/>
    <lineage>
        <taxon>Eukaryota</taxon>
        <taxon>Metazoa</taxon>
        <taxon>Ecdysozoa</taxon>
        <taxon>Nematoda</taxon>
        <taxon>Chromadorea</taxon>
        <taxon>Rhabditida</taxon>
        <taxon>Rhabditina</taxon>
        <taxon>Rhabditomorpha</taxon>
        <taxon>Strongyloidea</taxon>
        <taxon>Heligmosomidae</taxon>
        <taxon>Heligmosomoides</taxon>
    </lineage>
</organism>
<dbReference type="AlphaFoldDB" id="A0A3P8FK53"/>
<gene>
    <name evidence="1" type="ORF">HPBE_LOCUS20937</name>
</gene>
<sequence>MQQSIAAASSRNIFSRLHHKLELVNSWNFKIVSEKLIIRVLGAVFPDRGNLQEMNIQKRRRAAATNLISAAISVTSGWRSLHIPPYYVSFSKEIRRNVENSGQISETTRTHLLWLLYRRKFHFLEDQVPIASVYMEKYTIPFIVWRRLSKDPNHMHNCIFWI</sequence>
<proteinExistence type="predicted"/>